<dbReference type="InParanoid" id="A8N5Z4"/>
<feature type="compositionally biased region" description="Basic and acidic residues" evidence="8">
    <location>
        <begin position="527"/>
        <end position="539"/>
    </location>
</feature>
<dbReference type="RefSeq" id="XP_001830289.1">
    <property type="nucleotide sequence ID" value="XM_001830237.1"/>
</dbReference>
<dbReference type="VEuPathDB" id="FungiDB:CC1G_01925"/>
<dbReference type="InterPro" id="IPR053074">
    <property type="entry name" value="NPC_Nucleoporin"/>
</dbReference>
<accession>A8N5Z4</accession>
<dbReference type="GO" id="GO:0015031">
    <property type="term" value="P:protein transport"/>
    <property type="evidence" value="ECO:0007669"/>
    <property type="project" value="UniProtKB-KW"/>
</dbReference>
<keyword evidence="3" id="KW-0509">mRNA transport</keyword>
<dbReference type="PANTHER" id="PTHR38697:SF1">
    <property type="entry name" value="NUCLEAR PORE COMPLEX PROTEIN SIMILAR TO S. CEREVISIAE NUP2 (EUROFUNG)"/>
    <property type="match status" value="1"/>
</dbReference>
<dbReference type="KEGG" id="cci:CC1G_01925"/>
<dbReference type="eggNOG" id="KOG0864">
    <property type="taxonomic scope" value="Eukaryota"/>
</dbReference>
<keyword evidence="11" id="KW-1185">Reference proteome</keyword>
<reference evidence="10 11" key="1">
    <citation type="journal article" date="2010" name="Proc. Natl. Acad. Sci. U.S.A.">
        <title>Insights into evolution of multicellular fungi from the assembled chromosomes of the mushroom Coprinopsis cinerea (Coprinus cinereus).</title>
        <authorList>
            <person name="Stajich J.E."/>
            <person name="Wilke S.K."/>
            <person name="Ahren D."/>
            <person name="Au C.H."/>
            <person name="Birren B.W."/>
            <person name="Borodovsky M."/>
            <person name="Burns C."/>
            <person name="Canback B."/>
            <person name="Casselton L.A."/>
            <person name="Cheng C.K."/>
            <person name="Deng J."/>
            <person name="Dietrich F.S."/>
            <person name="Fargo D.C."/>
            <person name="Farman M.L."/>
            <person name="Gathman A.C."/>
            <person name="Goldberg J."/>
            <person name="Guigo R."/>
            <person name="Hoegger P.J."/>
            <person name="Hooker J.B."/>
            <person name="Huggins A."/>
            <person name="James T.Y."/>
            <person name="Kamada T."/>
            <person name="Kilaru S."/>
            <person name="Kodira C."/>
            <person name="Kues U."/>
            <person name="Kupfer D."/>
            <person name="Kwan H.S."/>
            <person name="Lomsadze A."/>
            <person name="Li W."/>
            <person name="Lilly W.W."/>
            <person name="Ma L.J."/>
            <person name="Mackey A.J."/>
            <person name="Manning G."/>
            <person name="Martin F."/>
            <person name="Muraguchi H."/>
            <person name="Natvig D.O."/>
            <person name="Palmerini H."/>
            <person name="Ramesh M.A."/>
            <person name="Rehmeyer C.J."/>
            <person name="Roe B.A."/>
            <person name="Shenoy N."/>
            <person name="Stanke M."/>
            <person name="Ter-Hovhannisyan V."/>
            <person name="Tunlid A."/>
            <person name="Velagapudi R."/>
            <person name="Vision T.J."/>
            <person name="Zeng Q."/>
            <person name="Zolan M.E."/>
            <person name="Pukkila P.J."/>
        </authorList>
    </citation>
    <scope>NUCLEOTIDE SEQUENCE [LARGE SCALE GENOMIC DNA]</scope>
    <source>
        <strain evidence="11">Okayama-7 / 130 / ATCC MYA-4618 / FGSC 9003</strain>
    </source>
</reference>
<evidence type="ECO:0000256" key="7">
    <source>
        <dbReference type="ARBA" id="ARBA00023242"/>
    </source>
</evidence>
<dbReference type="InterPro" id="IPR000156">
    <property type="entry name" value="Ran_bind_dom"/>
</dbReference>
<protein>
    <recommendedName>
        <fullName evidence="9">RanBD1 domain-containing protein</fullName>
    </recommendedName>
</protein>
<evidence type="ECO:0000256" key="1">
    <source>
        <dbReference type="ARBA" id="ARBA00004567"/>
    </source>
</evidence>
<name>A8N5Z4_COPC7</name>
<gene>
    <name evidence="10" type="ORF">CC1G_01925</name>
</gene>
<evidence type="ECO:0000256" key="6">
    <source>
        <dbReference type="ARBA" id="ARBA00023132"/>
    </source>
</evidence>
<dbReference type="EMBL" id="AACS02000003">
    <property type="protein sequence ID" value="EAU91436.1"/>
    <property type="molecule type" value="Genomic_DNA"/>
</dbReference>
<feature type="compositionally biased region" description="Low complexity" evidence="8">
    <location>
        <begin position="250"/>
        <end position="267"/>
    </location>
</feature>
<dbReference type="OMA" id="SDGMGHI"/>
<organism evidence="10 11">
    <name type="scientific">Coprinopsis cinerea (strain Okayama-7 / 130 / ATCC MYA-4618 / FGSC 9003)</name>
    <name type="common">Inky cap fungus</name>
    <name type="synonym">Hormographiella aspergillata</name>
    <dbReference type="NCBI Taxonomy" id="240176"/>
    <lineage>
        <taxon>Eukaryota</taxon>
        <taxon>Fungi</taxon>
        <taxon>Dikarya</taxon>
        <taxon>Basidiomycota</taxon>
        <taxon>Agaricomycotina</taxon>
        <taxon>Agaricomycetes</taxon>
        <taxon>Agaricomycetidae</taxon>
        <taxon>Agaricales</taxon>
        <taxon>Agaricineae</taxon>
        <taxon>Psathyrellaceae</taxon>
        <taxon>Coprinopsis</taxon>
    </lineage>
</organism>
<evidence type="ECO:0000256" key="4">
    <source>
        <dbReference type="ARBA" id="ARBA00022927"/>
    </source>
</evidence>
<keyword evidence="2" id="KW-0813">Transport</keyword>
<feature type="compositionally biased region" description="Low complexity" evidence="8">
    <location>
        <begin position="330"/>
        <end position="386"/>
    </location>
</feature>
<dbReference type="PROSITE" id="PS50196">
    <property type="entry name" value="RANBD1"/>
    <property type="match status" value="1"/>
</dbReference>
<evidence type="ECO:0000313" key="10">
    <source>
        <dbReference type="EMBL" id="EAU91436.1"/>
    </source>
</evidence>
<evidence type="ECO:0000256" key="5">
    <source>
        <dbReference type="ARBA" id="ARBA00023010"/>
    </source>
</evidence>
<feature type="compositionally biased region" description="Basic and acidic residues" evidence="8">
    <location>
        <begin position="1"/>
        <end position="13"/>
    </location>
</feature>
<evidence type="ECO:0000256" key="2">
    <source>
        <dbReference type="ARBA" id="ARBA00022448"/>
    </source>
</evidence>
<dbReference type="PANTHER" id="PTHR38697">
    <property type="entry name" value="NUCLEAR PORE COMPLEX PROTEIN SIMILAR TO S. CEREVISIAE NUP2 (EUROFUNG)"/>
    <property type="match status" value="1"/>
</dbReference>
<dbReference type="Gene3D" id="2.30.29.30">
    <property type="entry name" value="Pleckstrin-homology domain (PH domain)/Phosphotyrosine-binding domain (PTB)"/>
    <property type="match status" value="1"/>
</dbReference>
<dbReference type="InterPro" id="IPR015007">
    <property type="entry name" value="NUP2/50/61"/>
</dbReference>
<dbReference type="InterPro" id="IPR011993">
    <property type="entry name" value="PH-like_dom_sf"/>
</dbReference>
<feature type="compositionally biased region" description="Low complexity" evidence="8">
    <location>
        <begin position="306"/>
        <end position="317"/>
    </location>
</feature>
<dbReference type="SMART" id="SM00160">
    <property type="entry name" value="RanBD"/>
    <property type="match status" value="1"/>
</dbReference>
<dbReference type="OrthoDB" id="185618at2759"/>
<feature type="compositionally biased region" description="Low complexity" evidence="8">
    <location>
        <begin position="113"/>
        <end position="122"/>
    </location>
</feature>
<feature type="compositionally biased region" description="Low complexity" evidence="8">
    <location>
        <begin position="57"/>
        <end position="71"/>
    </location>
</feature>
<feature type="compositionally biased region" description="Polar residues" evidence="8">
    <location>
        <begin position="137"/>
        <end position="152"/>
    </location>
</feature>
<keyword evidence="7" id="KW-0539">Nucleus</keyword>
<keyword evidence="4" id="KW-0653">Protein transport</keyword>
<feature type="compositionally biased region" description="Basic and acidic residues" evidence="8">
    <location>
        <begin position="421"/>
        <end position="433"/>
    </location>
</feature>
<evidence type="ECO:0000313" key="11">
    <source>
        <dbReference type="Proteomes" id="UP000001861"/>
    </source>
</evidence>
<dbReference type="FunCoup" id="A8N5Z4">
    <property type="interactions" value="109"/>
</dbReference>
<feature type="region of interest" description="Disordered" evidence="8">
    <location>
        <begin position="1"/>
        <end position="33"/>
    </location>
</feature>
<sequence>MKRVADKQLIREEADVEETNDTGEPGTGFRKADEAVLATRKQVIRALPKRAAGGSFNAAATPSAAAATNAPPKFGGFAGFGAPSSATSSFTFSSPAPASTSFDATPKPPPATSTPSTSITASNGPSSTAKTFAGFLSTPSTNGTAETKTNLFPTAPPKSTGAESNNSSVDYYSSLRGLNVSVLDAIKKYVDEDPFTDLSELLEQYKKLRLDVQNKFDSAKSASTSGAASPSTSQTKPAELPKFSMPTPPSTFAGFGGSSSTSANSTTKSEKPATGGFTPSGLSMPAPPSSFAGFGSFPKPSETKESTSSAAPATRSPFGSTSLFGGTDASKSSTPTAPSSGPFSFPSTTPSSGGSLFGNKDSSSPFGSSGTSSAPSSLPFSFAKPSEAGGKDAPIASLPFQLAPSTSSKEPPKSVFGSLAKEGEKEDEKESDKTASSTPFTFGAMSTSGSTSSPFGSFGTSFGKPASGGTTGFTFGSSSSTTTTPSLGSEPTLKSGFSFGSAAGGSTSSSGFSFGSGSGSFSAPATQKDEEKGSEESKEGSAAPSEAASEGMMSAFGNKPHDEEGEGEEDEVTTHAIKSKAYRMKKADEKGGPGWVEIGTGILRLKKHKETESRRVLLRNSMTGKINLNFKLYSGLKPSQAKKAVTFVGHDTNGVAQTYTVRVATEEQAVELKAALEREIEFVKAKESA</sequence>
<dbReference type="SUPFAM" id="SSF50729">
    <property type="entry name" value="PH domain-like"/>
    <property type="match status" value="1"/>
</dbReference>
<dbReference type="CDD" id="cd13170">
    <property type="entry name" value="RanBD_NUP50"/>
    <property type="match status" value="1"/>
</dbReference>
<keyword evidence="5" id="KW-0811">Translocation</keyword>
<feature type="compositionally biased region" description="Low complexity" evidence="8">
    <location>
        <begin position="472"/>
        <end position="523"/>
    </location>
</feature>
<dbReference type="Proteomes" id="UP000001861">
    <property type="component" value="Unassembled WGS sequence"/>
</dbReference>
<evidence type="ECO:0000256" key="3">
    <source>
        <dbReference type="ARBA" id="ARBA00022816"/>
    </source>
</evidence>
<dbReference type="GO" id="GO:0051028">
    <property type="term" value="P:mRNA transport"/>
    <property type="evidence" value="ECO:0007669"/>
    <property type="project" value="UniProtKB-KW"/>
</dbReference>
<comment type="caution">
    <text evidence="10">The sequence shown here is derived from an EMBL/GenBank/DDBJ whole genome shotgun (WGS) entry which is preliminary data.</text>
</comment>
<feature type="compositionally biased region" description="Low complexity" evidence="8">
    <location>
        <begin position="84"/>
        <end position="105"/>
    </location>
</feature>
<feature type="compositionally biased region" description="Low complexity" evidence="8">
    <location>
        <begin position="540"/>
        <end position="555"/>
    </location>
</feature>
<feature type="region of interest" description="Disordered" evidence="8">
    <location>
        <begin position="51"/>
        <end position="71"/>
    </location>
</feature>
<dbReference type="Pfam" id="PF08911">
    <property type="entry name" value="NUP50"/>
    <property type="match status" value="1"/>
</dbReference>
<evidence type="ECO:0000259" key="9">
    <source>
        <dbReference type="PROSITE" id="PS50196"/>
    </source>
</evidence>
<feature type="compositionally biased region" description="Low complexity" evidence="8">
    <location>
        <begin position="219"/>
        <end position="235"/>
    </location>
</feature>
<dbReference type="STRING" id="240176.A8N5Z4"/>
<feature type="region of interest" description="Disordered" evidence="8">
    <location>
        <begin position="217"/>
        <end position="574"/>
    </location>
</feature>
<feature type="domain" description="RanBD1" evidence="9">
    <location>
        <begin position="563"/>
        <end position="685"/>
    </location>
</feature>
<feature type="compositionally biased region" description="Low complexity" evidence="8">
    <location>
        <begin position="440"/>
        <end position="463"/>
    </location>
</feature>
<evidence type="ECO:0000256" key="8">
    <source>
        <dbReference type="SAM" id="MobiDB-lite"/>
    </source>
</evidence>
<dbReference type="Pfam" id="PF00638">
    <property type="entry name" value="Ran_BP1"/>
    <property type="match status" value="1"/>
</dbReference>
<comment type="subcellular location">
    <subcellularLocation>
        <location evidence="1">Nucleus</location>
        <location evidence="1">Nuclear pore complex</location>
    </subcellularLocation>
</comment>
<proteinExistence type="predicted"/>
<feature type="region of interest" description="Disordered" evidence="8">
    <location>
        <begin position="84"/>
        <end position="169"/>
    </location>
</feature>
<dbReference type="AlphaFoldDB" id="A8N5Z4"/>
<keyword evidence="6" id="KW-0906">Nuclear pore complex</keyword>
<dbReference type="GeneID" id="6006728"/>
<dbReference type="GO" id="GO:0005643">
    <property type="term" value="C:nuclear pore"/>
    <property type="evidence" value="ECO:0007669"/>
    <property type="project" value="UniProtKB-SubCell"/>
</dbReference>